<evidence type="ECO:0000313" key="2">
    <source>
        <dbReference type="EMBL" id="GBM51108.1"/>
    </source>
</evidence>
<reference evidence="2 3" key="1">
    <citation type="journal article" date="2019" name="Sci. Rep.">
        <title>Orb-weaving spider Araneus ventricosus genome elucidates the spidroin gene catalogue.</title>
        <authorList>
            <person name="Kono N."/>
            <person name="Nakamura H."/>
            <person name="Ohtoshi R."/>
            <person name="Moran D.A.P."/>
            <person name="Shinohara A."/>
            <person name="Yoshida Y."/>
            <person name="Fujiwara M."/>
            <person name="Mori M."/>
            <person name="Tomita M."/>
            <person name="Arakawa K."/>
        </authorList>
    </citation>
    <scope>NUCLEOTIDE SEQUENCE [LARGE SCALE GENOMIC DNA]</scope>
</reference>
<accession>A0A4Y2GEW2</accession>
<keyword evidence="1" id="KW-0812">Transmembrane</keyword>
<proteinExistence type="predicted"/>
<dbReference type="Proteomes" id="UP000499080">
    <property type="component" value="Unassembled WGS sequence"/>
</dbReference>
<evidence type="ECO:0000313" key="3">
    <source>
        <dbReference type="Proteomes" id="UP000499080"/>
    </source>
</evidence>
<keyword evidence="1" id="KW-1133">Transmembrane helix</keyword>
<organism evidence="2 3">
    <name type="scientific">Araneus ventricosus</name>
    <name type="common">Orbweaver spider</name>
    <name type="synonym">Epeira ventricosa</name>
    <dbReference type="NCBI Taxonomy" id="182803"/>
    <lineage>
        <taxon>Eukaryota</taxon>
        <taxon>Metazoa</taxon>
        <taxon>Ecdysozoa</taxon>
        <taxon>Arthropoda</taxon>
        <taxon>Chelicerata</taxon>
        <taxon>Arachnida</taxon>
        <taxon>Araneae</taxon>
        <taxon>Araneomorphae</taxon>
        <taxon>Entelegynae</taxon>
        <taxon>Araneoidea</taxon>
        <taxon>Araneidae</taxon>
        <taxon>Araneus</taxon>
    </lineage>
</organism>
<dbReference type="AlphaFoldDB" id="A0A4Y2GEW2"/>
<name>A0A4Y2GEW2_ARAVE</name>
<evidence type="ECO:0008006" key="4">
    <source>
        <dbReference type="Google" id="ProtNLM"/>
    </source>
</evidence>
<feature type="transmembrane region" description="Helical" evidence="1">
    <location>
        <begin position="222"/>
        <end position="239"/>
    </location>
</feature>
<evidence type="ECO:0000256" key="1">
    <source>
        <dbReference type="SAM" id="Phobius"/>
    </source>
</evidence>
<comment type="caution">
    <text evidence="2">The sequence shown here is derived from an EMBL/GenBank/DDBJ whole genome shotgun (WGS) entry which is preliminary data.</text>
</comment>
<keyword evidence="3" id="KW-1185">Reference proteome</keyword>
<gene>
    <name evidence="2" type="ORF">AVEN_275299_1</name>
</gene>
<dbReference type="EMBL" id="BGPR01001323">
    <property type="protein sequence ID" value="GBM51108.1"/>
    <property type="molecule type" value="Genomic_DNA"/>
</dbReference>
<keyword evidence="1" id="KW-0472">Membrane</keyword>
<feature type="transmembrane region" description="Helical" evidence="1">
    <location>
        <begin position="39"/>
        <end position="59"/>
    </location>
</feature>
<sequence>MPLILSILEVLDPDVNPCKMYGLQLNPHITIAVEFIKSLWVYFMYPTWTNLVAMLYCLICRGCSKQISLLRAEIEKFHLQEFTITKQMTFRKREARIADVVSLIQKTFYGPSFLISVVNFGICITTIGWLLVPTELLLTSVGIVKILLYSANSICSLVCVLWMAGGLPAEAEKLKTEFRKKVRQRWIMTKNVNEDGFSKDLTEESDYVLSGCDIIYFRRSSVLALAGTILTYTILLMNSR</sequence>
<dbReference type="OrthoDB" id="6422435at2759"/>
<feature type="transmembrane region" description="Helical" evidence="1">
    <location>
        <begin position="113"/>
        <end position="131"/>
    </location>
</feature>
<feature type="transmembrane region" description="Helical" evidence="1">
    <location>
        <begin position="143"/>
        <end position="165"/>
    </location>
</feature>
<protein>
    <recommendedName>
        <fullName evidence="4">Gustatory receptor</fullName>
    </recommendedName>
</protein>